<dbReference type="AlphaFoldDB" id="A0A7T2GLR9"/>
<dbReference type="InterPro" id="IPR001091">
    <property type="entry name" value="RM_Methyltransferase"/>
</dbReference>
<accession>A0A7T2GLR9</accession>
<dbReference type="KEGG" id="sflv:IC614_02985"/>
<evidence type="ECO:0000256" key="4">
    <source>
        <dbReference type="ARBA" id="ARBA00047942"/>
    </source>
</evidence>
<keyword evidence="7" id="KW-1185">Reference proteome</keyword>
<keyword evidence="3 6" id="KW-0808">Transferase</keyword>
<dbReference type="InterPro" id="IPR002941">
    <property type="entry name" value="DNA_methylase_N4/N6"/>
</dbReference>
<evidence type="ECO:0000313" key="6">
    <source>
        <dbReference type="EMBL" id="QPQ56210.1"/>
    </source>
</evidence>
<organism evidence="6 7">
    <name type="scientific">Allosphingosinicella flava</name>
    <dbReference type="NCBI Taxonomy" id="2771430"/>
    <lineage>
        <taxon>Bacteria</taxon>
        <taxon>Pseudomonadati</taxon>
        <taxon>Pseudomonadota</taxon>
        <taxon>Alphaproteobacteria</taxon>
        <taxon>Sphingomonadales</taxon>
        <taxon>Sphingomonadaceae</taxon>
        <taxon>Allosphingosinicella</taxon>
    </lineage>
</organism>
<evidence type="ECO:0000313" key="7">
    <source>
        <dbReference type="Proteomes" id="UP000594873"/>
    </source>
</evidence>
<evidence type="ECO:0000259" key="5">
    <source>
        <dbReference type="Pfam" id="PF01555"/>
    </source>
</evidence>
<dbReference type="GO" id="GO:0003677">
    <property type="term" value="F:DNA binding"/>
    <property type="evidence" value="ECO:0007669"/>
    <property type="project" value="InterPro"/>
</dbReference>
<reference evidence="6 7" key="1">
    <citation type="submission" date="2020-11" db="EMBL/GenBank/DDBJ databases">
        <title>Genome seq and assembly of Sphingosinicella sp.</title>
        <authorList>
            <person name="Chhetri G."/>
        </authorList>
    </citation>
    <scope>NUCLEOTIDE SEQUENCE [LARGE SCALE GENOMIC DNA]</scope>
    <source>
        <strain evidence="6 7">UDD2</strain>
    </source>
</reference>
<feature type="domain" description="DNA methylase N-4/N-6" evidence="5">
    <location>
        <begin position="6"/>
        <end position="63"/>
    </location>
</feature>
<protein>
    <recommendedName>
        <fullName evidence="1">site-specific DNA-methyltransferase (adenine-specific)</fullName>
        <ecNumber evidence="1">2.1.1.72</ecNumber>
    </recommendedName>
</protein>
<dbReference type="EMBL" id="CP065592">
    <property type="protein sequence ID" value="QPQ56210.1"/>
    <property type="molecule type" value="Genomic_DNA"/>
</dbReference>
<dbReference type="GO" id="GO:0009007">
    <property type="term" value="F:site-specific DNA-methyltransferase (adenine-specific) activity"/>
    <property type="evidence" value="ECO:0007669"/>
    <property type="project" value="UniProtKB-EC"/>
</dbReference>
<dbReference type="EC" id="2.1.1.72" evidence="1"/>
<keyword evidence="2 6" id="KW-0489">Methyltransferase</keyword>
<evidence type="ECO:0000256" key="2">
    <source>
        <dbReference type="ARBA" id="ARBA00022603"/>
    </source>
</evidence>
<dbReference type="PRINTS" id="PR00508">
    <property type="entry name" value="S21N4MTFRASE"/>
</dbReference>
<evidence type="ECO:0000256" key="3">
    <source>
        <dbReference type="ARBA" id="ARBA00022679"/>
    </source>
</evidence>
<gene>
    <name evidence="6" type="ORF">IC614_02985</name>
</gene>
<dbReference type="GO" id="GO:0032259">
    <property type="term" value="P:methylation"/>
    <property type="evidence" value="ECO:0007669"/>
    <property type="project" value="UniProtKB-KW"/>
</dbReference>
<sequence length="82" mass="9015">MTDGAEHPTQKPVKLMKWCIDQVRGHGAILDPFMGSGTTGVAAIQMGREFIGIEREPEYFDIACKRIEDAQRQGDFFTGAAA</sequence>
<dbReference type="Pfam" id="PF01555">
    <property type="entry name" value="N6_N4_Mtase"/>
    <property type="match status" value="1"/>
</dbReference>
<dbReference type="GO" id="GO:0008170">
    <property type="term" value="F:N-methyltransferase activity"/>
    <property type="evidence" value="ECO:0007669"/>
    <property type="project" value="InterPro"/>
</dbReference>
<dbReference type="Proteomes" id="UP000594873">
    <property type="component" value="Chromosome"/>
</dbReference>
<name>A0A7T2GLR9_9SPHN</name>
<dbReference type="SUPFAM" id="SSF53335">
    <property type="entry name" value="S-adenosyl-L-methionine-dependent methyltransferases"/>
    <property type="match status" value="1"/>
</dbReference>
<evidence type="ECO:0000256" key="1">
    <source>
        <dbReference type="ARBA" id="ARBA00011900"/>
    </source>
</evidence>
<proteinExistence type="predicted"/>
<dbReference type="InterPro" id="IPR029063">
    <property type="entry name" value="SAM-dependent_MTases_sf"/>
</dbReference>
<comment type="catalytic activity">
    <reaction evidence="4">
        <text>a 2'-deoxyadenosine in DNA + S-adenosyl-L-methionine = an N(6)-methyl-2'-deoxyadenosine in DNA + S-adenosyl-L-homocysteine + H(+)</text>
        <dbReference type="Rhea" id="RHEA:15197"/>
        <dbReference type="Rhea" id="RHEA-COMP:12418"/>
        <dbReference type="Rhea" id="RHEA-COMP:12419"/>
        <dbReference type="ChEBI" id="CHEBI:15378"/>
        <dbReference type="ChEBI" id="CHEBI:57856"/>
        <dbReference type="ChEBI" id="CHEBI:59789"/>
        <dbReference type="ChEBI" id="CHEBI:90615"/>
        <dbReference type="ChEBI" id="CHEBI:90616"/>
        <dbReference type="EC" id="2.1.1.72"/>
    </reaction>
</comment>
<dbReference type="Gene3D" id="3.40.50.150">
    <property type="entry name" value="Vaccinia Virus protein VP39"/>
    <property type="match status" value="1"/>
</dbReference>